<dbReference type="Proteomes" id="UP001232148">
    <property type="component" value="Unassembled WGS sequence"/>
</dbReference>
<reference evidence="2" key="1">
    <citation type="submission" date="2021-06" db="EMBL/GenBank/DDBJ databases">
        <title>Comparative genomics, transcriptomics and evolutionary studies reveal genomic signatures of adaptation to plant cell wall in hemibiotrophic fungi.</title>
        <authorList>
            <consortium name="DOE Joint Genome Institute"/>
            <person name="Baroncelli R."/>
            <person name="Diaz J.F."/>
            <person name="Benocci T."/>
            <person name="Peng M."/>
            <person name="Battaglia E."/>
            <person name="Haridas S."/>
            <person name="Andreopoulos W."/>
            <person name="Labutti K."/>
            <person name="Pangilinan J."/>
            <person name="Floch G.L."/>
            <person name="Makela M.R."/>
            <person name="Henrissat B."/>
            <person name="Grigoriev I.V."/>
            <person name="Crouch J.A."/>
            <person name="De Vries R.P."/>
            <person name="Sukno S.A."/>
            <person name="Thon M.R."/>
        </authorList>
    </citation>
    <scope>NUCLEOTIDE SEQUENCE</scope>
    <source>
        <strain evidence="2">MAFF235873</strain>
    </source>
</reference>
<feature type="chain" id="PRO_5041972171" evidence="1">
    <location>
        <begin position="35"/>
        <end position="146"/>
    </location>
</feature>
<evidence type="ECO:0000313" key="3">
    <source>
        <dbReference type="Proteomes" id="UP001232148"/>
    </source>
</evidence>
<organism evidence="2 3">
    <name type="scientific">Colletotrichum zoysiae</name>
    <dbReference type="NCBI Taxonomy" id="1216348"/>
    <lineage>
        <taxon>Eukaryota</taxon>
        <taxon>Fungi</taxon>
        <taxon>Dikarya</taxon>
        <taxon>Ascomycota</taxon>
        <taxon>Pezizomycotina</taxon>
        <taxon>Sordariomycetes</taxon>
        <taxon>Hypocreomycetidae</taxon>
        <taxon>Glomerellales</taxon>
        <taxon>Glomerellaceae</taxon>
        <taxon>Colletotrichum</taxon>
        <taxon>Colletotrichum graminicola species complex</taxon>
    </lineage>
</organism>
<name>A0AAD9M828_9PEZI</name>
<keyword evidence="1" id="KW-0732">Signal</keyword>
<dbReference type="EMBL" id="MU842833">
    <property type="protein sequence ID" value="KAK2032143.1"/>
    <property type="molecule type" value="Genomic_DNA"/>
</dbReference>
<evidence type="ECO:0000256" key="1">
    <source>
        <dbReference type="SAM" id="SignalP"/>
    </source>
</evidence>
<accession>A0AAD9M828</accession>
<comment type="caution">
    <text evidence="2">The sequence shown here is derived from an EMBL/GenBank/DDBJ whole genome shotgun (WGS) entry which is preliminary data.</text>
</comment>
<sequence length="146" mass="15853">MKHVEKQLASTLGMTKHLLLLLAAHLANKSGSWCVTFACKAYIDLHTTIPFAPLLHAMGAVGPVGRRNDTSLANAFSMPSIACPGSWILSSASLMTQEPVAWRSAMPVLRTTASQYIDKTETPSWLITRPAQHRAHENQEPAPHSG</sequence>
<evidence type="ECO:0000313" key="2">
    <source>
        <dbReference type="EMBL" id="KAK2032143.1"/>
    </source>
</evidence>
<feature type="signal peptide" evidence="1">
    <location>
        <begin position="1"/>
        <end position="34"/>
    </location>
</feature>
<dbReference type="AlphaFoldDB" id="A0AAD9M828"/>
<gene>
    <name evidence="2" type="ORF">LX32DRAFT_217626</name>
</gene>
<keyword evidence="3" id="KW-1185">Reference proteome</keyword>
<protein>
    <submittedName>
        <fullName evidence="2">Uncharacterized protein</fullName>
    </submittedName>
</protein>
<proteinExistence type="predicted"/>